<name>A0A453EPB9_AEGTS</name>
<dbReference type="EnsemblPlants" id="AET3Gv20415700.3">
    <property type="protein sequence ID" value="AET3Gv20415700.3"/>
    <property type="gene ID" value="AET3Gv20415700"/>
</dbReference>
<reference evidence="2" key="2">
    <citation type="journal article" date="2017" name="Nat. Plants">
        <title>The Aegilops tauschii genome reveals multiple impacts of transposons.</title>
        <authorList>
            <person name="Zhao G."/>
            <person name="Zou C."/>
            <person name="Li K."/>
            <person name="Wang K."/>
            <person name="Li T."/>
            <person name="Gao L."/>
            <person name="Zhang X."/>
            <person name="Wang H."/>
            <person name="Yang Z."/>
            <person name="Liu X."/>
            <person name="Jiang W."/>
            <person name="Mao L."/>
            <person name="Kong X."/>
            <person name="Jiao Y."/>
            <person name="Jia J."/>
        </authorList>
    </citation>
    <scope>NUCLEOTIDE SEQUENCE [LARGE SCALE GENOMIC DNA]</scope>
    <source>
        <strain evidence="2">cv. AL8/78</strain>
    </source>
</reference>
<dbReference type="Proteomes" id="UP000015105">
    <property type="component" value="Chromosome 3D"/>
</dbReference>
<organism evidence="1 2">
    <name type="scientific">Aegilops tauschii subsp. strangulata</name>
    <name type="common">Goatgrass</name>
    <dbReference type="NCBI Taxonomy" id="200361"/>
    <lineage>
        <taxon>Eukaryota</taxon>
        <taxon>Viridiplantae</taxon>
        <taxon>Streptophyta</taxon>
        <taxon>Embryophyta</taxon>
        <taxon>Tracheophyta</taxon>
        <taxon>Spermatophyta</taxon>
        <taxon>Magnoliopsida</taxon>
        <taxon>Liliopsida</taxon>
        <taxon>Poales</taxon>
        <taxon>Poaceae</taxon>
        <taxon>BOP clade</taxon>
        <taxon>Pooideae</taxon>
        <taxon>Triticodae</taxon>
        <taxon>Triticeae</taxon>
        <taxon>Triticinae</taxon>
        <taxon>Aegilops</taxon>
    </lineage>
</organism>
<protein>
    <submittedName>
        <fullName evidence="1">Uncharacterized protein</fullName>
    </submittedName>
</protein>
<evidence type="ECO:0000313" key="1">
    <source>
        <dbReference type="EnsemblPlants" id="AET3Gv20415700.3"/>
    </source>
</evidence>
<reference evidence="2" key="1">
    <citation type="journal article" date="2014" name="Science">
        <title>Ancient hybridizations among the ancestral genomes of bread wheat.</title>
        <authorList>
            <consortium name="International Wheat Genome Sequencing Consortium,"/>
            <person name="Marcussen T."/>
            <person name="Sandve S.R."/>
            <person name="Heier L."/>
            <person name="Spannagl M."/>
            <person name="Pfeifer M."/>
            <person name="Jakobsen K.S."/>
            <person name="Wulff B.B."/>
            <person name="Steuernagel B."/>
            <person name="Mayer K.F."/>
            <person name="Olsen O.A."/>
        </authorList>
    </citation>
    <scope>NUCLEOTIDE SEQUENCE [LARGE SCALE GENOMIC DNA]</scope>
    <source>
        <strain evidence="2">cv. AL8/78</strain>
    </source>
</reference>
<sequence length="135" mass="13974">CDNRKVSPQQVGNCALFPSRIICASQQQPTHGDRSPPCLPGFPPRAGLAVLDDGCIGEGAGKACGRGVGSRVLHLPRRVLPTSDGGSPARHRHSSLTATPVACEFTLPFVPTISGISVSAHSTGSACVYVSLLLF</sequence>
<evidence type="ECO:0000313" key="2">
    <source>
        <dbReference type="Proteomes" id="UP000015105"/>
    </source>
</evidence>
<accession>A0A453EPB9</accession>
<dbReference type="Gramene" id="AET3Gv20415700.3">
    <property type="protein sequence ID" value="AET3Gv20415700.3"/>
    <property type="gene ID" value="AET3Gv20415700"/>
</dbReference>
<reference evidence="1" key="5">
    <citation type="journal article" date="2021" name="G3 (Bethesda)">
        <title>Aegilops tauschii genome assembly Aet v5.0 features greater sequence contiguity and improved annotation.</title>
        <authorList>
            <person name="Wang L."/>
            <person name="Zhu T."/>
            <person name="Rodriguez J.C."/>
            <person name="Deal K.R."/>
            <person name="Dubcovsky J."/>
            <person name="McGuire P.E."/>
            <person name="Lux T."/>
            <person name="Spannagl M."/>
            <person name="Mayer K.F.X."/>
            <person name="Baldrich P."/>
            <person name="Meyers B.C."/>
            <person name="Huo N."/>
            <person name="Gu Y.Q."/>
            <person name="Zhou H."/>
            <person name="Devos K.M."/>
            <person name="Bennetzen J.L."/>
            <person name="Unver T."/>
            <person name="Budak H."/>
            <person name="Gulick P.J."/>
            <person name="Galiba G."/>
            <person name="Kalapos B."/>
            <person name="Nelson D.R."/>
            <person name="Li P."/>
            <person name="You F.M."/>
            <person name="Luo M.C."/>
            <person name="Dvorak J."/>
        </authorList>
    </citation>
    <scope>NUCLEOTIDE SEQUENCE [LARGE SCALE GENOMIC DNA]</scope>
    <source>
        <strain evidence="1">cv. AL8/78</strain>
    </source>
</reference>
<reference evidence="1" key="4">
    <citation type="submission" date="2019-03" db="UniProtKB">
        <authorList>
            <consortium name="EnsemblPlants"/>
        </authorList>
    </citation>
    <scope>IDENTIFICATION</scope>
</reference>
<keyword evidence="2" id="KW-1185">Reference proteome</keyword>
<dbReference type="AlphaFoldDB" id="A0A453EPB9"/>
<reference evidence="1" key="3">
    <citation type="journal article" date="2017" name="Nature">
        <title>Genome sequence of the progenitor of the wheat D genome Aegilops tauschii.</title>
        <authorList>
            <person name="Luo M.C."/>
            <person name="Gu Y.Q."/>
            <person name="Puiu D."/>
            <person name="Wang H."/>
            <person name="Twardziok S.O."/>
            <person name="Deal K.R."/>
            <person name="Huo N."/>
            <person name="Zhu T."/>
            <person name="Wang L."/>
            <person name="Wang Y."/>
            <person name="McGuire P.E."/>
            <person name="Liu S."/>
            <person name="Long H."/>
            <person name="Ramasamy R.K."/>
            <person name="Rodriguez J.C."/>
            <person name="Van S.L."/>
            <person name="Yuan L."/>
            <person name="Wang Z."/>
            <person name="Xia Z."/>
            <person name="Xiao L."/>
            <person name="Anderson O.D."/>
            <person name="Ouyang S."/>
            <person name="Liang Y."/>
            <person name="Zimin A.V."/>
            <person name="Pertea G."/>
            <person name="Qi P."/>
            <person name="Bennetzen J.L."/>
            <person name="Dai X."/>
            <person name="Dawson M.W."/>
            <person name="Muller H.G."/>
            <person name="Kugler K."/>
            <person name="Rivarola-Duarte L."/>
            <person name="Spannagl M."/>
            <person name="Mayer K.F.X."/>
            <person name="Lu F.H."/>
            <person name="Bevan M.W."/>
            <person name="Leroy P."/>
            <person name="Li P."/>
            <person name="You F.M."/>
            <person name="Sun Q."/>
            <person name="Liu Z."/>
            <person name="Lyons E."/>
            <person name="Wicker T."/>
            <person name="Salzberg S.L."/>
            <person name="Devos K.M."/>
            <person name="Dvorak J."/>
        </authorList>
    </citation>
    <scope>NUCLEOTIDE SEQUENCE [LARGE SCALE GENOMIC DNA]</scope>
    <source>
        <strain evidence="1">cv. AL8/78</strain>
    </source>
</reference>
<proteinExistence type="predicted"/>